<dbReference type="EMBL" id="JBBMEW010000011">
    <property type="protein sequence ID" value="MEQ2527776.1"/>
    <property type="molecule type" value="Genomic_DNA"/>
</dbReference>
<evidence type="ECO:0000313" key="1">
    <source>
        <dbReference type="EMBL" id="MEQ2527776.1"/>
    </source>
</evidence>
<name>A0ACC6SCH3_9BACI</name>
<accession>A0ACC6SCH3</accession>
<reference evidence="1" key="1">
    <citation type="submission" date="2024-03" db="EMBL/GenBank/DDBJ databases">
        <title>Human intestinal bacterial collection.</title>
        <authorList>
            <person name="Pauvert C."/>
            <person name="Hitch T.C.A."/>
            <person name="Clavel T."/>
        </authorList>
    </citation>
    <scope>NUCLEOTIDE SEQUENCE</scope>
    <source>
        <strain evidence="1">CLA-AA-H227</strain>
    </source>
</reference>
<comment type="caution">
    <text evidence="1">The sequence shown here is derived from an EMBL/GenBank/DDBJ whole genome shotgun (WGS) entry which is preliminary data.</text>
</comment>
<proteinExistence type="predicted"/>
<keyword evidence="2" id="KW-1185">Reference proteome</keyword>
<organism evidence="1 2">
    <name type="scientific">Robertmurraya yapensis</name>
    <name type="common">ex Hitch et al 2024</name>
    <dbReference type="NCBI Taxonomy" id="3133160"/>
    <lineage>
        <taxon>Bacteria</taxon>
        <taxon>Bacillati</taxon>
        <taxon>Bacillota</taxon>
        <taxon>Bacilli</taxon>
        <taxon>Bacillales</taxon>
        <taxon>Bacillaceae</taxon>
        <taxon>Robertmurraya</taxon>
    </lineage>
</organism>
<evidence type="ECO:0000313" key="2">
    <source>
        <dbReference type="Proteomes" id="UP001439875"/>
    </source>
</evidence>
<sequence>MKKDLERKMENYLIWRNYTLTEEMDIIKLISRLFLGFSVVFILMSILLGNLYAQIGLILLAIHWIISEYQNFRDEKITKKTYLRYAVAWGVVILICLFHISNKYLF</sequence>
<protein>
    <submittedName>
        <fullName evidence="1">Uncharacterized protein</fullName>
    </submittedName>
</protein>
<dbReference type="Proteomes" id="UP001439875">
    <property type="component" value="Unassembled WGS sequence"/>
</dbReference>
<gene>
    <name evidence="1" type="ORF">WMO40_13790</name>
</gene>